<gene>
    <name evidence="6" type="ORF">MUN87_19240</name>
</gene>
<sequence length="432" mass="48822">MKNKKWWLFGLFVLLLIITVGCSGGSDESSSGDSSENDSDKVELDLVYTGDPAWRQVMDEVISSFNEEHPDIVINGESATDGSYSEYLRTKDATGEFPDIFELMDVQEYYESDKLAPMPDSLSSLIRNPVEFDGTAYVLPTSATALGYIYNKKFFEENGLNQEPKTYDEFLEVMNEVKNLGETPIAVGGQDVWHMGFWLNHFLINNIFAEDRNWNAKVNSGEASWTDEEPTEAMNQMMDLFESGVVSDNWISTPDNQLAALVTSGKAMGFFSGPWMFTQLKEADPEFEIGYMPVPDQEGNINLFTGGTGAGWALSKTLEDEPEKMEAATAFYQYFYQPDVYKKVLEKMGSLPVTVEEVSYDGIDAQERLIETYNNADATVPPINEMLGENQIPPSFRDWFYKTVQEWILSDADVEEELPKVEAEWERLQGQE</sequence>
<keyword evidence="2" id="KW-0732">Signal</keyword>
<keyword evidence="7" id="KW-1185">Reference proteome</keyword>
<evidence type="ECO:0000256" key="4">
    <source>
        <dbReference type="ARBA" id="ARBA00023139"/>
    </source>
</evidence>
<dbReference type="PROSITE" id="PS51257">
    <property type="entry name" value="PROKAR_LIPOPROTEIN"/>
    <property type="match status" value="1"/>
</dbReference>
<dbReference type="PANTHER" id="PTHR43649:SF33">
    <property type="entry name" value="POLYGALACTURONAN_RHAMNOGALACTURONAN-BINDING PROTEIN YTCQ"/>
    <property type="match status" value="1"/>
</dbReference>
<evidence type="ECO:0000256" key="1">
    <source>
        <dbReference type="ARBA" id="ARBA00022475"/>
    </source>
</evidence>
<protein>
    <submittedName>
        <fullName evidence="6">Extracellular solute-binding protein</fullName>
    </submittedName>
</protein>
<name>A0ABY4GK74_9BACI</name>
<evidence type="ECO:0000313" key="6">
    <source>
        <dbReference type="EMBL" id="UOQ84763.1"/>
    </source>
</evidence>
<proteinExistence type="predicted"/>
<dbReference type="SUPFAM" id="SSF53850">
    <property type="entry name" value="Periplasmic binding protein-like II"/>
    <property type="match status" value="1"/>
</dbReference>
<keyword evidence="4" id="KW-0564">Palmitate</keyword>
<dbReference type="InterPro" id="IPR050490">
    <property type="entry name" value="Bact_solute-bd_prot1"/>
</dbReference>
<dbReference type="RefSeq" id="WP_244742980.1">
    <property type="nucleotide sequence ID" value="NZ_CP095071.1"/>
</dbReference>
<evidence type="ECO:0000256" key="2">
    <source>
        <dbReference type="ARBA" id="ARBA00022729"/>
    </source>
</evidence>
<dbReference type="Gene3D" id="3.40.190.10">
    <property type="entry name" value="Periplasmic binding protein-like II"/>
    <property type="match status" value="2"/>
</dbReference>
<keyword evidence="1" id="KW-1003">Cell membrane</keyword>
<dbReference type="Proteomes" id="UP000831537">
    <property type="component" value="Chromosome"/>
</dbReference>
<evidence type="ECO:0000256" key="5">
    <source>
        <dbReference type="ARBA" id="ARBA00023288"/>
    </source>
</evidence>
<accession>A0ABY4GK74</accession>
<dbReference type="EMBL" id="CP095071">
    <property type="protein sequence ID" value="UOQ84763.1"/>
    <property type="molecule type" value="Genomic_DNA"/>
</dbReference>
<reference evidence="6 7" key="1">
    <citation type="submission" date="2022-04" db="EMBL/GenBank/DDBJ databases">
        <title>Gracilibacillus sp. isolated from saltern.</title>
        <authorList>
            <person name="Won M."/>
            <person name="Lee C.-M."/>
            <person name="Woen H.-Y."/>
            <person name="Kwon S.-W."/>
        </authorList>
    </citation>
    <scope>NUCLEOTIDE SEQUENCE [LARGE SCALE GENOMIC DNA]</scope>
    <source>
        <strain evidence="6 7">SSPM10-3</strain>
    </source>
</reference>
<keyword evidence="5" id="KW-0449">Lipoprotein</keyword>
<dbReference type="Pfam" id="PF01547">
    <property type="entry name" value="SBP_bac_1"/>
    <property type="match status" value="1"/>
</dbReference>
<dbReference type="InterPro" id="IPR006059">
    <property type="entry name" value="SBP"/>
</dbReference>
<organism evidence="6 7">
    <name type="scientific">Gracilibacillus salinarum</name>
    <dbReference type="NCBI Taxonomy" id="2932255"/>
    <lineage>
        <taxon>Bacteria</taxon>
        <taxon>Bacillati</taxon>
        <taxon>Bacillota</taxon>
        <taxon>Bacilli</taxon>
        <taxon>Bacillales</taxon>
        <taxon>Bacillaceae</taxon>
        <taxon>Gracilibacillus</taxon>
    </lineage>
</organism>
<keyword evidence="3" id="KW-0472">Membrane</keyword>
<evidence type="ECO:0000313" key="7">
    <source>
        <dbReference type="Proteomes" id="UP000831537"/>
    </source>
</evidence>
<evidence type="ECO:0000256" key="3">
    <source>
        <dbReference type="ARBA" id="ARBA00023136"/>
    </source>
</evidence>
<dbReference type="PANTHER" id="PTHR43649">
    <property type="entry name" value="ARABINOSE-BINDING PROTEIN-RELATED"/>
    <property type="match status" value="1"/>
</dbReference>